<evidence type="ECO:0000256" key="2">
    <source>
        <dbReference type="SAM" id="SignalP"/>
    </source>
</evidence>
<feature type="signal peptide" evidence="2">
    <location>
        <begin position="1"/>
        <end position="18"/>
    </location>
</feature>
<dbReference type="STRING" id="1941349.STSP1_00171"/>
<evidence type="ECO:0000256" key="1">
    <source>
        <dbReference type="ARBA" id="ARBA00022801"/>
    </source>
</evidence>
<name>A0A1W6LJ72_9BACT</name>
<dbReference type="Pfam" id="PF20434">
    <property type="entry name" value="BD-FAE"/>
    <property type="match status" value="1"/>
</dbReference>
<evidence type="ECO:0000313" key="5">
    <source>
        <dbReference type="Proteomes" id="UP000193334"/>
    </source>
</evidence>
<dbReference type="InterPro" id="IPR049492">
    <property type="entry name" value="BD-FAE-like_dom"/>
</dbReference>
<dbReference type="KEGG" id="pbp:STSP1_00171"/>
<reference evidence="5" key="1">
    <citation type="submission" date="2017-04" db="EMBL/GenBank/DDBJ databases">
        <title>Comparative genomics and description of representatives of a novel lineage of planctomycetes thriving in anoxic sediments.</title>
        <authorList>
            <person name="Spring S."/>
            <person name="Bunk B."/>
            <person name="Sproer C."/>
        </authorList>
    </citation>
    <scope>NUCLEOTIDE SEQUENCE [LARGE SCALE GENOMIC DNA]</scope>
    <source>
        <strain evidence="5">ST-PulAB-D4</strain>
    </source>
</reference>
<proteinExistence type="predicted"/>
<organism evidence="4 5">
    <name type="scientific">Sedimentisphaera salicampi</name>
    <dbReference type="NCBI Taxonomy" id="1941349"/>
    <lineage>
        <taxon>Bacteria</taxon>
        <taxon>Pseudomonadati</taxon>
        <taxon>Planctomycetota</taxon>
        <taxon>Phycisphaerae</taxon>
        <taxon>Sedimentisphaerales</taxon>
        <taxon>Sedimentisphaeraceae</taxon>
        <taxon>Sedimentisphaera</taxon>
    </lineage>
</organism>
<gene>
    <name evidence="4" type="primary">axeA1_1</name>
    <name evidence="4" type="ORF">STSP1_00171</name>
</gene>
<sequence length="315" mass="34566" precursor="true">MSFRKTFTFVLVLCLALAASGMGEGLQRMSKKAPAKMSLWPKSEIPHFKDIGLEETIDQRGHISNVDTPEIEIYLPSKDNRNGSAVVICPGGGYSILSIEKEGRKIAEWLNTFGTAGIVLKYRHKYFQYPVPLMDAQRAIRLTRLKAEKWGIDSSKIGIMGFSAGGHLASTAGTHFSSGDNDAEDPIERLSSRPDFMILVYPVISMQKGVTHGGSRVSILGRNPDKQLVDNLSNELQITSSTPPAFLIHAADDGAVPYQNSVLFYEGLIEAGVLSELHIYPKGGHGFGMMSGAKLGPSQWPKQCRSWLERTIISR</sequence>
<keyword evidence="5" id="KW-1185">Reference proteome</keyword>
<dbReference type="PANTHER" id="PTHR48081">
    <property type="entry name" value="AB HYDROLASE SUPERFAMILY PROTEIN C4A8.06C"/>
    <property type="match status" value="1"/>
</dbReference>
<dbReference type="RefSeq" id="WP_193432581.1">
    <property type="nucleotide sequence ID" value="NZ_CP021023.1"/>
</dbReference>
<evidence type="ECO:0000259" key="3">
    <source>
        <dbReference type="Pfam" id="PF20434"/>
    </source>
</evidence>
<accession>A0A1W6LJ72</accession>
<dbReference type="Gene3D" id="3.40.50.1820">
    <property type="entry name" value="alpha/beta hydrolase"/>
    <property type="match status" value="1"/>
</dbReference>
<dbReference type="Proteomes" id="UP000193334">
    <property type="component" value="Chromosome"/>
</dbReference>
<evidence type="ECO:0000313" key="4">
    <source>
        <dbReference type="EMBL" id="ARN55805.1"/>
    </source>
</evidence>
<dbReference type="EC" id="3.1.1.72" evidence="4"/>
<keyword evidence="2" id="KW-0732">Signal</keyword>
<dbReference type="InterPro" id="IPR050300">
    <property type="entry name" value="GDXG_lipolytic_enzyme"/>
</dbReference>
<dbReference type="GO" id="GO:0046555">
    <property type="term" value="F:acetylxylan esterase activity"/>
    <property type="evidence" value="ECO:0007669"/>
    <property type="project" value="UniProtKB-EC"/>
</dbReference>
<dbReference type="InterPro" id="IPR029058">
    <property type="entry name" value="AB_hydrolase_fold"/>
</dbReference>
<dbReference type="PANTHER" id="PTHR48081:SF6">
    <property type="entry name" value="PEPTIDASE S9 PROLYL OLIGOPEPTIDASE CATALYTIC DOMAIN-CONTAINING PROTEIN"/>
    <property type="match status" value="1"/>
</dbReference>
<dbReference type="AlphaFoldDB" id="A0A1W6LJ72"/>
<feature type="domain" description="BD-FAE-like" evidence="3">
    <location>
        <begin position="72"/>
        <end position="267"/>
    </location>
</feature>
<dbReference type="EMBL" id="CP021023">
    <property type="protein sequence ID" value="ARN55805.1"/>
    <property type="molecule type" value="Genomic_DNA"/>
</dbReference>
<protein>
    <submittedName>
        <fullName evidence="4">Acetylxylan esterase</fullName>
        <ecNumber evidence="4">3.1.1.72</ecNumber>
    </submittedName>
</protein>
<keyword evidence="1 4" id="KW-0378">Hydrolase</keyword>
<dbReference type="SUPFAM" id="SSF53474">
    <property type="entry name" value="alpha/beta-Hydrolases"/>
    <property type="match status" value="1"/>
</dbReference>
<feature type="chain" id="PRO_5012009428" evidence="2">
    <location>
        <begin position="19"/>
        <end position="315"/>
    </location>
</feature>